<keyword evidence="3" id="KW-1185">Reference proteome</keyword>
<name>A0A840F6A4_9ACTN</name>
<dbReference type="GO" id="GO:0031177">
    <property type="term" value="F:phosphopantetheine binding"/>
    <property type="evidence" value="ECO:0007669"/>
    <property type="project" value="TreeGrafter"/>
</dbReference>
<protein>
    <recommendedName>
        <fullName evidence="1">Condensation domain-containing protein</fullName>
    </recommendedName>
</protein>
<accession>A0A840F6A4</accession>
<organism evidence="2 3">
    <name type="scientific">Gordonia humi</name>
    <dbReference type="NCBI Taxonomy" id="686429"/>
    <lineage>
        <taxon>Bacteria</taxon>
        <taxon>Bacillati</taxon>
        <taxon>Actinomycetota</taxon>
        <taxon>Actinomycetes</taxon>
        <taxon>Mycobacteriales</taxon>
        <taxon>Gordoniaceae</taxon>
        <taxon>Gordonia</taxon>
    </lineage>
</organism>
<evidence type="ECO:0000259" key="1">
    <source>
        <dbReference type="Pfam" id="PF00668"/>
    </source>
</evidence>
<dbReference type="InterPro" id="IPR023213">
    <property type="entry name" value="CAT-like_dom_sf"/>
</dbReference>
<reference evidence="2 3" key="1">
    <citation type="submission" date="2020-08" db="EMBL/GenBank/DDBJ databases">
        <title>Sequencing the genomes of 1000 actinobacteria strains.</title>
        <authorList>
            <person name="Klenk H.-P."/>
        </authorList>
    </citation>
    <scope>NUCLEOTIDE SEQUENCE [LARGE SCALE GENOMIC DNA]</scope>
    <source>
        <strain evidence="2 3">DSM 45298</strain>
    </source>
</reference>
<dbReference type="Pfam" id="PF00668">
    <property type="entry name" value="Condensation"/>
    <property type="match status" value="1"/>
</dbReference>
<dbReference type="Gene3D" id="3.30.559.10">
    <property type="entry name" value="Chloramphenicol acetyltransferase-like domain"/>
    <property type="match status" value="1"/>
</dbReference>
<dbReference type="GO" id="GO:0008610">
    <property type="term" value="P:lipid biosynthetic process"/>
    <property type="evidence" value="ECO:0007669"/>
    <property type="project" value="UniProtKB-ARBA"/>
</dbReference>
<dbReference type="PANTHER" id="PTHR45527">
    <property type="entry name" value="NONRIBOSOMAL PEPTIDE SYNTHETASE"/>
    <property type="match status" value="1"/>
</dbReference>
<proteinExistence type="predicted"/>
<comment type="caution">
    <text evidence="2">The sequence shown here is derived from an EMBL/GenBank/DDBJ whole genome shotgun (WGS) entry which is preliminary data.</text>
</comment>
<dbReference type="EMBL" id="JACIFP010000001">
    <property type="protein sequence ID" value="MBB4135067.1"/>
    <property type="molecule type" value="Genomic_DNA"/>
</dbReference>
<dbReference type="Proteomes" id="UP000551501">
    <property type="component" value="Unassembled WGS sequence"/>
</dbReference>
<dbReference type="Gene3D" id="3.30.559.30">
    <property type="entry name" value="Nonribosomal peptide synthetase, condensation domain"/>
    <property type="match status" value="1"/>
</dbReference>
<dbReference type="SUPFAM" id="SSF52777">
    <property type="entry name" value="CoA-dependent acyltransferases"/>
    <property type="match status" value="2"/>
</dbReference>
<dbReference type="PANTHER" id="PTHR45527:SF1">
    <property type="entry name" value="FATTY ACID SYNTHASE"/>
    <property type="match status" value="1"/>
</dbReference>
<dbReference type="GO" id="GO:0005737">
    <property type="term" value="C:cytoplasm"/>
    <property type="evidence" value="ECO:0007669"/>
    <property type="project" value="TreeGrafter"/>
</dbReference>
<dbReference type="InterPro" id="IPR001242">
    <property type="entry name" value="Condensation_dom"/>
</dbReference>
<dbReference type="GO" id="GO:0003824">
    <property type="term" value="F:catalytic activity"/>
    <property type="evidence" value="ECO:0007669"/>
    <property type="project" value="InterPro"/>
</dbReference>
<dbReference type="RefSeq" id="WP_183370166.1">
    <property type="nucleotide sequence ID" value="NZ_BAABHL010000050.1"/>
</dbReference>
<dbReference type="GO" id="GO:0044550">
    <property type="term" value="P:secondary metabolite biosynthetic process"/>
    <property type="evidence" value="ECO:0007669"/>
    <property type="project" value="TreeGrafter"/>
</dbReference>
<feature type="domain" description="Condensation" evidence="1">
    <location>
        <begin position="256"/>
        <end position="464"/>
    </location>
</feature>
<evidence type="ECO:0000313" key="2">
    <source>
        <dbReference type="EMBL" id="MBB4135067.1"/>
    </source>
</evidence>
<dbReference type="AlphaFoldDB" id="A0A840F6A4"/>
<dbReference type="GO" id="GO:0043041">
    <property type="term" value="P:amino acid activation for nonribosomal peptide biosynthetic process"/>
    <property type="evidence" value="ECO:0007669"/>
    <property type="project" value="TreeGrafter"/>
</dbReference>
<evidence type="ECO:0000313" key="3">
    <source>
        <dbReference type="Proteomes" id="UP000551501"/>
    </source>
</evidence>
<sequence length="468" mass="50047">MSILSDAQRDLMRQRLAAAGIEAPAEPDAAPESVAADGSLGIAERRMWKIYEIDPESDSHNFAVALTFGAPYTIEQIVTSTERTIASSRVVGSVIEVSGDAPRRVPAPREGRWTVPGRVWEFGDIAADVAASPQLVAQAPFELTREQPWRVRIRRLDDGTVSMLLVIHHIGGDETILPPVLTALVSGEAASWSGGGTAVDPSARTGAHADAAVRHAWATWAAEGIRYPLSGELPSTTPEESWVSVMGEGRGALLHRRLSDDVVARLIAFAREVDATPNSLFVAVSALTVYAVTGADDFVILVPADNRGPAETVDEVGYSGNIVPMRFRFGLAGTVGDALRSAVATVFEAMEHSSVDYGTVLTALRGAGGRFPVAEIMTLVKNAPLRGVPIPAGAHVTCETVFKDVVHYPLSISFEFDEHDAVHLELEYRTDVLDERYAERVADAAERLTAGLPDTADTPLTSLRAVDA</sequence>
<gene>
    <name evidence="2" type="ORF">BKA16_001619</name>
</gene>